<dbReference type="RefSeq" id="WP_160423904.1">
    <property type="nucleotide sequence ID" value="NZ_WSTA01000028.1"/>
</dbReference>
<accession>A0A6I4NWH5</accession>
<keyword evidence="3" id="KW-1185">Reference proteome</keyword>
<dbReference type="PANTHER" id="PTHR40469:SF2">
    <property type="entry name" value="GALACTOSE-BINDING DOMAIN-LIKE SUPERFAMILY PROTEIN"/>
    <property type="match status" value="1"/>
</dbReference>
<gene>
    <name evidence="2" type="ORF">GB864_08115</name>
</gene>
<dbReference type="PANTHER" id="PTHR40469">
    <property type="entry name" value="SECRETED GLYCOSYL HYDROLASE"/>
    <property type="match status" value="1"/>
</dbReference>
<dbReference type="AlphaFoldDB" id="A0A6I4NWH5"/>
<sequence>MRALILVGSGRYADPWHPLARTGDRLGEVIADAGFEVRVRDDVDDALAELDGLDLLVVNAADPWRNGEAAVGAPERSIAGLDAALERGMGVLGVHAAISSLRDYPRWAETIGGVWLPELSMHPPIGQAHVRIVADHPVTDDVADFEVFDELYSRLQRIGDASVLAEHEHDGRRHPLLWAREIGGCRVVYDALGHDERSYDAPEHRRLVRNAARWAVRD</sequence>
<dbReference type="InterPro" id="IPR029010">
    <property type="entry name" value="ThuA-like"/>
</dbReference>
<dbReference type="Pfam" id="PF06283">
    <property type="entry name" value="ThuA"/>
    <property type="match status" value="1"/>
</dbReference>
<name>A0A6I4NWH5_9MICO</name>
<evidence type="ECO:0000259" key="1">
    <source>
        <dbReference type="Pfam" id="PF06283"/>
    </source>
</evidence>
<evidence type="ECO:0000313" key="2">
    <source>
        <dbReference type="EMBL" id="MWB98511.1"/>
    </source>
</evidence>
<dbReference type="EMBL" id="WSTA01000028">
    <property type="protein sequence ID" value="MWB98511.1"/>
    <property type="molecule type" value="Genomic_DNA"/>
</dbReference>
<dbReference type="InterPro" id="IPR029062">
    <property type="entry name" value="Class_I_gatase-like"/>
</dbReference>
<proteinExistence type="predicted"/>
<feature type="domain" description="ThuA-like" evidence="1">
    <location>
        <begin position="23"/>
        <end position="215"/>
    </location>
</feature>
<dbReference type="SUPFAM" id="SSF52317">
    <property type="entry name" value="Class I glutamine amidotransferase-like"/>
    <property type="match status" value="1"/>
</dbReference>
<protein>
    <submittedName>
        <fullName evidence="2">ThuA domain-containing protein</fullName>
    </submittedName>
</protein>
<reference evidence="2 3" key="1">
    <citation type="submission" date="2019-12" db="EMBL/GenBank/DDBJ databases">
        <authorList>
            <person name="Kim Y.S."/>
        </authorList>
    </citation>
    <scope>NUCLEOTIDE SEQUENCE [LARGE SCALE GENOMIC DNA]</scope>
    <source>
        <strain evidence="2 3">MMS17-SY077</strain>
    </source>
</reference>
<dbReference type="Proteomes" id="UP000438182">
    <property type="component" value="Unassembled WGS sequence"/>
</dbReference>
<comment type="caution">
    <text evidence="2">The sequence shown here is derived from an EMBL/GenBank/DDBJ whole genome shotgun (WGS) entry which is preliminary data.</text>
</comment>
<evidence type="ECO:0000313" key="3">
    <source>
        <dbReference type="Proteomes" id="UP000438182"/>
    </source>
</evidence>
<organism evidence="2 3">
    <name type="scientific">Agromyces seonyuensis</name>
    <dbReference type="NCBI Taxonomy" id="2662446"/>
    <lineage>
        <taxon>Bacteria</taxon>
        <taxon>Bacillati</taxon>
        <taxon>Actinomycetota</taxon>
        <taxon>Actinomycetes</taxon>
        <taxon>Micrococcales</taxon>
        <taxon>Microbacteriaceae</taxon>
        <taxon>Agromyces</taxon>
    </lineage>
</organism>
<dbReference type="Gene3D" id="3.40.50.880">
    <property type="match status" value="1"/>
</dbReference>